<dbReference type="SUPFAM" id="SSF47923">
    <property type="entry name" value="Ypt/Rab-GAP domain of gyp1p"/>
    <property type="match status" value="2"/>
</dbReference>
<organism evidence="3 4">
    <name type="scientific">Iris pallida</name>
    <name type="common">Sweet iris</name>
    <dbReference type="NCBI Taxonomy" id="29817"/>
    <lineage>
        <taxon>Eukaryota</taxon>
        <taxon>Viridiplantae</taxon>
        <taxon>Streptophyta</taxon>
        <taxon>Embryophyta</taxon>
        <taxon>Tracheophyta</taxon>
        <taxon>Spermatophyta</taxon>
        <taxon>Magnoliopsida</taxon>
        <taxon>Liliopsida</taxon>
        <taxon>Asparagales</taxon>
        <taxon>Iridaceae</taxon>
        <taxon>Iridoideae</taxon>
        <taxon>Irideae</taxon>
        <taxon>Iris</taxon>
    </lineage>
</organism>
<evidence type="ECO:0000313" key="3">
    <source>
        <dbReference type="EMBL" id="KAJ6844374.1"/>
    </source>
</evidence>
<dbReference type="Gene3D" id="1.10.472.80">
    <property type="entry name" value="Ypt/Rab-GAP domain of gyp1p, domain 3"/>
    <property type="match status" value="1"/>
</dbReference>
<feature type="compositionally biased region" description="Basic and acidic residues" evidence="1">
    <location>
        <begin position="83"/>
        <end position="104"/>
    </location>
</feature>
<dbReference type="GO" id="GO:0031267">
    <property type="term" value="F:small GTPase binding"/>
    <property type="evidence" value="ECO:0007669"/>
    <property type="project" value="TreeGrafter"/>
</dbReference>
<evidence type="ECO:0000256" key="1">
    <source>
        <dbReference type="SAM" id="MobiDB-lite"/>
    </source>
</evidence>
<accession>A0AAX6HV78</accession>
<feature type="domain" description="Rab-GAP TBC" evidence="2">
    <location>
        <begin position="206"/>
        <end position="464"/>
    </location>
</feature>
<dbReference type="PANTHER" id="PTHR47219:SF20">
    <property type="entry name" value="TBC1 DOMAIN FAMILY MEMBER 2B"/>
    <property type="match status" value="1"/>
</dbReference>
<keyword evidence="4" id="KW-1185">Reference proteome</keyword>
<dbReference type="FunFam" id="1.10.8.270:FF:000018">
    <property type="entry name" value="Ypt/Rab-GAP domain of gyp1p superfamily protein"/>
    <property type="match status" value="1"/>
</dbReference>
<proteinExistence type="predicted"/>
<gene>
    <name evidence="3" type="ORF">M6B38_292270</name>
</gene>
<dbReference type="AlphaFoldDB" id="A0AAX6HV78"/>
<dbReference type="Gene3D" id="1.10.8.270">
    <property type="entry name" value="putative rabgap domain of human tbc1 domain family member 14 like domains"/>
    <property type="match status" value="1"/>
</dbReference>
<dbReference type="InterPro" id="IPR000195">
    <property type="entry name" value="Rab-GAP-TBC_dom"/>
</dbReference>
<feature type="compositionally biased region" description="Polar residues" evidence="1">
    <location>
        <begin position="163"/>
        <end position="175"/>
    </location>
</feature>
<evidence type="ECO:0000259" key="2">
    <source>
        <dbReference type="PROSITE" id="PS50086"/>
    </source>
</evidence>
<sequence length="615" mass="70159">MKETSPPNITMDHKRDAYGFAVRPQHLQTYRKYADIYKAMIQFLLEEEEQRSNRWKDFLGRHTESNQLPSSGESPISSLEETDGNHKDDEERDSVKTGEEKEAQIRTSLAAIEQMMSSRMMKDLVSTEEYVDIRGGHLASLEEAKHSEDSDDEFYDVEKSDLNQEVSSSDSNNADSPGVHDIQGTAAAHEEYFPWKKELESLVHDGLPMALRGELWQAFVGVRKRRVEGYYNNLLNLESDDNDIDSKVVDASHLNKNVNESEKRQVDAPEKWKGELEKDLPRTFPGHPALHENGRNALRQLLTAYARHNPSVGYCQPMNYFAGLLLMLMPEENAFWTLVGIMDDYFDGYYSEEMIESQVCFSLHSFVILLFLGRNFSFLSVLTIREYPILLHISTLNSPEVLFQVDQLVLEELVRERLPKLVNHLDYLGFQMVWVTGPWFLSVFLNVLPWESVMRVWDVLLFDGSRAMLFRTALALMELYGPALVTTKNTGNATNLLQSLAGSTFDSSQLIFTACMECDAVSEIILGDLRKKHRPAVLADLEEEKSKGLRAWRNSHGLASKLYCFRRGPELLTSANSAELSSNMHSNEDLHSPFLTRKILMNFSTGCQSILTRIL</sequence>
<dbReference type="PROSITE" id="PS50086">
    <property type="entry name" value="TBC_RABGAP"/>
    <property type="match status" value="1"/>
</dbReference>
<dbReference type="Proteomes" id="UP001140949">
    <property type="component" value="Unassembled WGS sequence"/>
</dbReference>
<feature type="compositionally biased region" description="Polar residues" evidence="1">
    <location>
        <begin position="65"/>
        <end position="79"/>
    </location>
</feature>
<dbReference type="EMBL" id="JANAVB010006599">
    <property type="protein sequence ID" value="KAJ6844374.1"/>
    <property type="molecule type" value="Genomic_DNA"/>
</dbReference>
<evidence type="ECO:0000313" key="4">
    <source>
        <dbReference type="Proteomes" id="UP001140949"/>
    </source>
</evidence>
<dbReference type="SMART" id="SM00164">
    <property type="entry name" value="TBC"/>
    <property type="match status" value="1"/>
</dbReference>
<dbReference type="InterPro" id="IPR050302">
    <property type="entry name" value="Rab_GAP_TBC_domain"/>
</dbReference>
<dbReference type="InterPro" id="IPR035969">
    <property type="entry name" value="Rab-GAP_TBC_sf"/>
</dbReference>
<feature type="region of interest" description="Disordered" evidence="1">
    <location>
        <begin position="161"/>
        <end position="181"/>
    </location>
</feature>
<comment type="caution">
    <text evidence="3">The sequence shown here is derived from an EMBL/GenBank/DDBJ whole genome shotgun (WGS) entry which is preliminary data.</text>
</comment>
<reference evidence="3" key="2">
    <citation type="submission" date="2023-04" db="EMBL/GenBank/DDBJ databases">
        <authorList>
            <person name="Bruccoleri R.E."/>
            <person name="Oakeley E.J."/>
            <person name="Faust A.-M."/>
            <person name="Dessus-Babus S."/>
            <person name="Altorfer M."/>
            <person name="Burckhardt D."/>
            <person name="Oertli M."/>
            <person name="Naumann U."/>
            <person name="Petersen F."/>
            <person name="Wong J."/>
        </authorList>
    </citation>
    <scope>NUCLEOTIDE SEQUENCE</scope>
    <source>
        <strain evidence="3">GSM-AAB239-AS_SAM_17_03QT</strain>
        <tissue evidence="3">Leaf</tissue>
    </source>
</reference>
<dbReference type="PANTHER" id="PTHR47219">
    <property type="entry name" value="RAB GTPASE-ACTIVATING PROTEIN 1-LIKE"/>
    <property type="match status" value="1"/>
</dbReference>
<reference evidence="3" key="1">
    <citation type="journal article" date="2023" name="GigaByte">
        <title>Genome assembly of the bearded iris, Iris pallida Lam.</title>
        <authorList>
            <person name="Bruccoleri R.E."/>
            <person name="Oakeley E.J."/>
            <person name="Faust A.M.E."/>
            <person name="Altorfer M."/>
            <person name="Dessus-Babus S."/>
            <person name="Burckhardt D."/>
            <person name="Oertli M."/>
            <person name="Naumann U."/>
            <person name="Petersen F."/>
            <person name="Wong J."/>
        </authorList>
    </citation>
    <scope>NUCLEOTIDE SEQUENCE</scope>
    <source>
        <strain evidence="3">GSM-AAB239-AS_SAM_17_03QT</strain>
    </source>
</reference>
<dbReference type="FunFam" id="1.10.472.80:FF:000013">
    <property type="entry name" value="TBC1 domain family member 8B"/>
    <property type="match status" value="1"/>
</dbReference>
<name>A0AAX6HV78_IRIPA</name>
<protein>
    <submittedName>
        <fullName evidence="3">TBC1 domain family member 8B-like isoform X1</fullName>
    </submittedName>
</protein>
<dbReference type="Pfam" id="PF00566">
    <property type="entry name" value="RabGAP-TBC"/>
    <property type="match status" value="2"/>
</dbReference>
<dbReference type="GO" id="GO:0005096">
    <property type="term" value="F:GTPase activator activity"/>
    <property type="evidence" value="ECO:0007669"/>
    <property type="project" value="TreeGrafter"/>
</dbReference>
<feature type="region of interest" description="Disordered" evidence="1">
    <location>
        <begin position="62"/>
        <end position="105"/>
    </location>
</feature>